<dbReference type="Proteomes" id="UP000001823">
    <property type="component" value="Chromosome"/>
</dbReference>
<evidence type="ECO:0008006" key="3">
    <source>
        <dbReference type="Google" id="ProtNLM"/>
    </source>
</evidence>
<dbReference type="HOGENOM" id="CLU_1479595_0_0_9"/>
<organism evidence="1 2">
    <name type="scientific">Clostridium perfringens (strain ATCC 13124 / DSM 756 / JCM 1290 / NCIMB 6125 / NCTC 8237 / Type A)</name>
    <dbReference type="NCBI Taxonomy" id="195103"/>
    <lineage>
        <taxon>Bacteria</taxon>
        <taxon>Bacillati</taxon>
        <taxon>Bacillota</taxon>
        <taxon>Clostridia</taxon>
        <taxon>Eubacteriales</taxon>
        <taxon>Clostridiaceae</taxon>
        <taxon>Clostridium</taxon>
    </lineage>
</organism>
<dbReference type="eggNOG" id="COG1514">
    <property type="taxonomic scope" value="Bacteria"/>
</dbReference>
<accession>A0A0H2YS61</accession>
<dbReference type="KEGG" id="cpf:CPF_2934"/>
<dbReference type="InterPro" id="IPR009097">
    <property type="entry name" value="Cyclic_Pdiesterase"/>
</dbReference>
<evidence type="ECO:0000313" key="1">
    <source>
        <dbReference type="EMBL" id="ABG83826.1"/>
    </source>
</evidence>
<name>A0A0H2YS61_CLOP1</name>
<dbReference type="Gene3D" id="3.90.1140.10">
    <property type="entry name" value="Cyclic phosphodiesterase"/>
    <property type="match status" value="1"/>
</dbReference>
<keyword evidence="2" id="KW-1185">Reference proteome</keyword>
<dbReference type="AlphaFoldDB" id="A0A0H2YS61"/>
<gene>
    <name evidence="1" type="ordered locus">CPF_2934</name>
</gene>
<dbReference type="SUPFAM" id="SSF55144">
    <property type="entry name" value="LigT-like"/>
    <property type="match status" value="1"/>
</dbReference>
<evidence type="ECO:0000313" key="2">
    <source>
        <dbReference type="Proteomes" id="UP000001823"/>
    </source>
</evidence>
<proteinExistence type="predicted"/>
<sequence>MKYYLVALFDEESCKSLESLQRGLLRKYKLPRNHISLHIPLETIDNPNLDKLDEVVLKLIKPYKKFKIELTGSAEFNESTNKALNLQIENKGYIKKIHRLFNDMLKLHGFNVRERVDSPLYIPINTPNFKENHKKNNTQPTVFNLRESSQKNILKISKIELWRFQNNKREIPVKSYDLRNY</sequence>
<dbReference type="RefSeq" id="WP_011591184.1">
    <property type="nucleotide sequence ID" value="NC_008261.1"/>
</dbReference>
<protein>
    <recommendedName>
        <fullName evidence="3">2'-5' RNA ligase</fullName>
    </recommendedName>
</protein>
<dbReference type="PaxDb" id="195103-CPF_2934"/>
<dbReference type="STRING" id="195103.CPF_2934"/>
<reference evidence="1 2" key="1">
    <citation type="journal article" date="2006" name="Genome Res.">
        <title>Skewed genomic variability in strains of the toxigenic bacterial pathogen, Clostridium perfringens.</title>
        <authorList>
            <person name="Myers G.S."/>
            <person name="Rasko D.A."/>
            <person name="Cheung J.K."/>
            <person name="Ravel J."/>
            <person name="Seshadri R."/>
            <person name="Deboy R.T."/>
            <person name="Ren Q."/>
            <person name="Varga J."/>
            <person name="Awad M.M."/>
            <person name="Brinkac L.M."/>
            <person name="Daugherty S.C."/>
            <person name="Haft D.H."/>
            <person name="Dodson R.J."/>
            <person name="Madupu R."/>
            <person name="Nelson W.C."/>
            <person name="Rosovitz M.J."/>
            <person name="Sullivan S.A."/>
            <person name="Khouri H."/>
            <person name="Dimitrov G.I."/>
            <person name="Watkins K.L."/>
            <person name="Mulligan S."/>
            <person name="Benton J."/>
            <person name="Radune D."/>
            <person name="Fisher D.J."/>
            <person name="Atkins H.S."/>
            <person name="Hiscox T."/>
            <person name="Jost B.H."/>
            <person name="Billington S.J."/>
            <person name="Songer J.G."/>
            <person name="McClane B.A."/>
            <person name="Titball R.W."/>
            <person name="Rood J.I."/>
            <person name="Melville S.B."/>
            <person name="Paulsen I.T."/>
        </authorList>
    </citation>
    <scope>NUCLEOTIDE SEQUENCE [LARGE SCALE GENOMIC DNA]</scope>
    <source>
        <strain evidence="2">ATCC 13124 / DSM 756 / JCM 1290 / NCIMB 6125 / NCTC 8237 / S 107 / Type A</strain>
    </source>
</reference>
<dbReference type="EMBL" id="CP000246">
    <property type="protein sequence ID" value="ABG83826.1"/>
    <property type="molecule type" value="Genomic_DNA"/>
</dbReference>